<dbReference type="EMBL" id="NCSJ02000149">
    <property type="protein sequence ID" value="RFU28834.1"/>
    <property type="molecule type" value="Genomic_DNA"/>
</dbReference>
<dbReference type="STRING" id="5539.A0A3E2H615"/>
<evidence type="ECO:0000313" key="3">
    <source>
        <dbReference type="Proteomes" id="UP000258309"/>
    </source>
</evidence>
<name>A0A3E2H615_SCYLI</name>
<gene>
    <name evidence="2" type="ORF">B7463_g7506</name>
</gene>
<dbReference type="OrthoDB" id="3437405at2759"/>
<dbReference type="Proteomes" id="UP000258309">
    <property type="component" value="Unassembled WGS sequence"/>
</dbReference>
<feature type="non-terminal residue" evidence="2">
    <location>
        <position position="1"/>
    </location>
</feature>
<feature type="region of interest" description="Disordered" evidence="1">
    <location>
        <begin position="538"/>
        <end position="560"/>
    </location>
</feature>
<evidence type="ECO:0000313" key="2">
    <source>
        <dbReference type="EMBL" id="RFU28834.1"/>
    </source>
</evidence>
<feature type="non-terminal residue" evidence="2">
    <location>
        <position position="637"/>
    </location>
</feature>
<reference evidence="2 3" key="1">
    <citation type="submission" date="2018-05" db="EMBL/GenBank/DDBJ databases">
        <title>Draft genome sequence of Scytalidium lignicola DSM 105466, a ubiquitous saprotrophic fungus.</title>
        <authorList>
            <person name="Buettner E."/>
            <person name="Gebauer A.M."/>
            <person name="Hofrichter M."/>
            <person name="Liers C."/>
            <person name="Kellner H."/>
        </authorList>
    </citation>
    <scope>NUCLEOTIDE SEQUENCE [LARGE SCALE GENOMIC DNA]</scope>
    <source>
        <strain evidence="2 3">DSM 105466</strain>
    </source>
</reference>
<comment type="caution">
    <text evidence="2">The sequence shown here is derived from an EMBL/GenBank/DDBJ whole genome shotgun (WGS) entry which is preliminary data.</text>
</comment>
<sequence length="637" mass="72126">MANREPRPQFRSVTAEDAEKPDPGGPAWEVSTITRFMTAAISGSMPGGEQTNQTLFPEEYMPYFAQKYVDWAPEPWSKLPAPETDMGPLMGSFNVPGDSPPPIFRIMFAIGEMDRMFSMAMDLQSNQIAPSLKAMKSRIWFGLAPVPDARWRAKGLDKMDNIEEAIAIIQLVVDVFKHWTKPEVHGNLRTTHNKVWTEYDVFQDAIVGLKQQQGEPAPDFNIAKLWQEYVKLLFQYQETQVRAWAFTRLNKLFTIWKDHFAQRMNSGRVISATHGTILIDHWALMVLNKLLDLYADAEIYLRTSTQGFALIEGIDQRLIGAITLEKSVQELNAITASIENTRQTMLRGLLAAALQSRTAERRSLPQQFPAFLESSSLVTDREFSMKSLMHQMIEPMPFKVEGWIQELASDKVESFGYVIYKNTYKPTKQEWDTFLTKFEEGINSGWEGVLDPNNAKRKAKLHWIDGEKEHIPEDDAEAVRRHFKTLIEGPDFNLKVAKTACLAITPSSFESFSKTRAGDYKGDYRGFITVVDPAHGANKTEAQSTAATQRTAPSNSRSQTESAYTGDFKIIDQLLWTDLYAMHVASGSQSLMAYWTLAVQHPWGVYVGPTTGVRRRQWREMRNGVEGVAKVLSGNRA</sequence>
<protein>
    <submittedName>
        <fullName evidence="2">Uncharacterized protein</fullName>
    </submittedName>
</protein>
<feature type="compositionally biased region" description="Polar residues" evidence="1">
    <location>
        <begin position="540"/>
        <end position="560"/>
    </location>
</feature>
<organism evidence="2 3">
    <name type="scientific">Scytalidium lignicola</name>
    <name type="common">Hyphomycete</name>
    <dbReference type="NCBI Taxonomy" id="5539"/>
    <lineage>
        <taxon>Eukaryota</taxon>
        <taxon>Fungi</taxon>
        <taxon>Dikarya</taxon>
        <taxon>Ascomycota</taxon>
        <taxon>Pezizomycotina</taxon>
        <taxon>Leotiomycetes</taxon>
        <taxon>Leotiomycetes incertae sedis</taxon>
        <taxon>Scytalidium</taxon>
    </lineage>
</organism>
<accession>A0A3E2H615</accession>
<keyword evidence="3" id="KW-1185">Reference proteome</keyword>
<dbReference type="AlphaFoldDB" id="A0A3E2H615"/>
<proteinExistence type="predicted"/>
<dbReference type="OMA" id="AMKSRLW"/>
<feature type="region of interest" description="Disordered" evidence="1">
    <location>
        <begin position="1"/>
        <end position="27"/>
    </location>
</feature>
<evidence type="ECO:0000256" key="1">
    <source>
        <dbReference type="SAM" id="MobiDB-lite"/>
    </source>
</evidence>